<comment type="caution">
    <text evidence="3">The sequence shown here is derived from an EMBL/GenBank/DDBJ whole genome shotgun (WGS) entry which is preliminary data.</text>
</comment>
<protein>
    <submittedName>
        <fullName evidence="3">Uncharacterized protein</fullName>
    </submittedName>
</protein>
<accession>A0A7J6LYJ0</accession>
<proteinExistence type="predicted"/>
<dbReference type="OrthoDB" id="10342502at2759"/>
<dbReference type="EMBL" id="JABANN010000262">
    <property type="protein sequence ID" value="KAF4664358.1"/>
    <property type="molecule type" value="Genomic_DNA"/>
</dbReference>
<evidence type="ECO:0000313" key="4">
    <source>
        <dbReference type="Proteomes" id="UP000570595"/>
    </source>
</evidence>
<dbReference type="Proteomes" id="UP000570595">
    <property type="component" value="Unassembled WGS sequence"/>
</dbReference>
<dbReference type="EMBL" id="JABAHT010000268">
    <property type="protein sequence ID" value="KAF4659429.1"/>
    <property type="molecule type" value="Genomic_DNA"/>
</dbReference>
<name>A0A7J6LYJ0_PEROL</name>
<dbReference type="Proteomes" id="UP000572268">
    <property type="component" value="Unassembled WGS sequence"/>
</dbReference>
<reference evidence="4 5" key="1">
    <citation type="submission" date="2020-04" db="EMBL/GenBank/DDBJ databases">
        <title>Perkinsus olseni comparative genomics.</title>
        <authorList>
            <person name="Bogema D.R."/>
        </authorList>
    </citation>
    <scope>NUCLEOTIDE SEQUENCE [LARGE SCALE GENOMIC DNA]</scope>
    <source>
        <strain evidence="2">ATCC PRA-179</strain>
        <strain evidence="3">ATCC PRA-31</strain>
    </source>
</reference>
<evidence type="ECO:0000256" key="1">
    <source>
        <dbReference type="SAM" id="MobiDB-lite"/>
    </source>
</evidence>
<feature type="compositionally biased region" description="Acidic residues" evidence="1">
    <location>
        <begin position="16"/>
        <end position="26"/>
    </location>
</feature>
<dbReference type="AlphaFoldDB" id="A0A7J6LYJ0"/>
<gene>
    <name evidence="3" type="ORF">FOL46_004287</name>
    <name evidence="2" type="ORF">FOZ61_004739</name>
</gene>
<organism evidence="3 5">
    <name type="scientific">Perkinsus olseni</name>
    <name type="common">Perkinsus atlanticus</name>
    <dbReference type="NCBI Taxonomy" id="32597"/>
    <lineage>
        <taxon>Eukaryota</taxon>
        <taxon>Sar</taxon>
        <taxon>Alveolata</taxon>
        <taxon>Perkinsozoa</taxon>
        <taxon>Perkinsea</taxon>
        <taxon>Perkinsida</taxon>
        <taxon>Perkinsidae</taxon>
        <taxon>Perkinsus</taxon>
    </lineage>
</organism>
<feature type="region of interest" description="Disordered" evidence="1">
    <location>
        <begin position="1"/>
        <end position="43"/>
    </location>
</feature>
<evidence type="ECO:0000313" key="5">
    <source>
        <dbReference type="Proteomes" id="UP000572268"/>
    </source>
</evidence>
<sequence length="241" mass="27359">MIHIPQVYGATPFNSDNDEDPMEADDGPYAGLGKRRRNPDTRPILKAALNQEHKRRRADQEMSIPIALSSKRKRESMDEDTLQANKRVANTEDGECKAETEHVISGESRVKLCKIVNNGDPQLVYGDDDRKFSSLGLACGKVEYYIDEYGISGVDIDDEYYFVTIPDPLKDIHQKAFQMTECSEVFKLLQSELMKRVRRDSISGELCHEMRRKMCQAYSSAASVIIPRLLTISEEASMEMI</sequence>
<evidence type="ECO:0000313" key="2">
    <source>
        <dbReference type="EMBL" id="KAF4659429.1"/>
    </source>
</evidence>
<evidence type="ECO:0000313" key="3">
    <source>
        <dbReference type="EMBL" id="KAF4664358.1"/>
    </source>
</evidence>